<evidence type="ECO:0000313" key="1">
    <source>
        <dbReference type="EMBL" id="MFI0796767.1"/>
    </source>
</evidence>
<protein>
    <recommendedName>
        <fullName evidence="3">Alpha/beta hydrolase fold-3 domain-containing protein</fullName>
    </recommendedName>
</protein>
<dbReference type="Proteomes" id="UP001611075">
    <property type="component" value="Unassembled WGS sequence"/>
</dbReference>
<dbReference type="RefSeq" id="WP_396685190.1">
    <property type="nucleotide sequence ID" value="NZ_JBIRPU010000034.1"/>
</dbReference>
<dbReference type="EMBL" id="JBIRPU010000034">
    <property type="protein sequence ID" value="MFI0796767.1"/>
    <property type="molecule type" value="Genomic_DNA"/>
</dbReference>
<gene>
    <name evidence="1" type="ORF">ACH4OY_29385</name>
</gene>
<reference evidence="1 2" key="1">
    <citation type="submission" date="2024-10" db="EMBL/GenBank/DDBJ databases">
        <title>The Natural Products Discovery Center: Release of the First 8490 Sequenced Strains for Exploring Actinobacteria Biosynthetic Diversity.</title>
        <authorList>
            <person name="Kalkreuter E."/>
            <person name="Kautsar S.A."/>
            <person name="Yang D."/>
            <person name="Bader C.D."/>
            <person name="Teijaro C.N."/>
            <person name="Fluegel L."/>
            <person name="Davis C.M."/>
            <person name="Simpson J.R."/>
            <person name="Lauterbach L."/>
            <person name="Steele A.D."/>
            <person name="Gui C."/>
            <person name="Meng S."/>
            <person name="Li G."/>
            <person name="Viehrig K."/>
            <person name="Ye F."/>
            <person name="Su P."/>
            <person name="Kiefer A.F."/>
            <person name="Nichols A."/>
            <person name="Cepeda A.J."/>
            <person name="Yan W."/>
            <person name="Fan B."/>
            <person name="Jiang Y."/>
            <person name="Adhikari A."/>
            <person name="Zheng C.-J."/>
            <person name="Schuster L."/>
            <person name="Cowan T.M."/>
            <person name="Smanski M.J."/>
            <person name="Chevrette M.G."/>
            <person name="De Carvalho L.P.S."/>
            <person name="Shen B."/>
        </authorList>
    </citation>
    <scope>NUCLEOTIDE SEQUENCE [LARGE SCALE GENOMIC DNA]</scope>
    <source>
        <strain evidence="1 2">NPDC021253</strain>
    </source>
</reference>
<sequence>MTAHRRSWRGTAGCPRRLLYGEWNAAARAQAQASAEPDQFAPPATDGFYAGFVPDPALPGRLAALPTPVLLVVGEYDIWPTRTAVREPGGSLS</sequence>
<organism evidence="1 2">
    <name type="scientific">Micromonospora rubida</name>
    <dbReference type="NCBI Taxonomy" id="2697657"/>
    <lineage>
        <taxon>Bacteria</taxon>
        <taxon>Bacillati</taxon>
        <taxon>Actinomycetota</taxon>
        <taxon>Actinomycetes</taxon>
        <taxon>Micromonosporales</taxon>
        <taxon>Micromonosporaceae</taxon>
        <taxon>Micromonospora</taxon>
    </lineage>
</organism>
<evidence type="ECO:0000313" key="2">
    <source>
        <dbReference type="Proteomes" id="UP001611075"/>
    </source>
</evidence>
<name>A0ABW7SVQ9_9ACTN</name>
<proteinExistence type="predicted"/>
<accession>A0ABW7SVQ9</accession>
<comment type="caution">
    <text evidence="1">The sequence shown here is derived from an EMBL/GenBank/DDBJ whole genome shotgun (WGS) entry which is preliminary data.</text>
</comment>
<keyword evidence="2" id="KW-1185">Reference proteome</keyword>
<evidence type="ECO:0008006" key="3">
    <source>
        <dbReference type="Google" id="ProtNLM"/>
    </source>
</evidence>